<reference evidence="1 2" key="1">
    <citation type="journal article" date="2016" name="Nat. Commun.">
        <title>Thousands of microbial genomes shed light on interconnected biogeochemical processes in an aquifer system.</title>
        <authorList>
            <person name="Anantharaman K."/>
            <person name="Brown C.T."/>
            <person name="Hug L.A."/>
            <person name="Sharon I."/>
            <person name="Castelle C.J."/>
            <person name="Probst A.J."/>
            <person name="Thomas B.C."/>
            <person name="Singh A."/>
            <person name="Wilkins M.J."/>
            <person name="Karaoz U."/>
            <person name="Brodie E.L."/>
            <person name="Williams K.H."/>
            <person name="Hubbard S.S."/>
            <person name="Banfield J.F."/>
        </authorList>
    </citation>
    <scope>NUCLEOTIDE SEQUENCE [LARGE SCALE GENOMIC DNA]</scope>
</reference>
<dbReference type="Proteomes" id="UP000178186">
    <property type="component" value="Unassembled WGS sequence"/>
</dbReference>
<dbReference type="Gene3D" id="1.10.1220.10">
    <property type="entry name" value="Met repressor-like"/>
    <property type="match status" value="1"/>
</dbReference>
<organism evidence="1 2">
    <name type="scientific">Candidatus Ryanbacteria bacterium RIFCSPLOWO2_02_FULL_45_11c</name>
    <dbReference type="NCBI Taxonomy" id="1802128"/>
    <lineage>
        <taxon>Bacteria</taxon>
        <taxon>Candidatus Ryaniibacteriota</taxon>
    </lineage>
</organism>
<gene>
    <name evidence="1" type="ORF">A3H64_01870</name>
</gene>
<dbReference type="InterPro" id="IPR013321">
    <property type="entry name" value="Arc_rbn_hlx_hlx"/>
</dbReference>
<dbReference type="GO" id="GO:0006355">
    <property type="term" value="P:regulation of DNA-templated transcription"/>
    <property type="evidence" value="ECO:0007669"/>
    <property type="project" value="InterPro"/>
</dbReference>
<proteinExistence type="predicted"/>
<protein>
    <recommendedName>
        <fullName evidence="3">Addiction module antitoxin, RelB/DinJ family</fullName>
    </recommendedName>
</protein>
<evidence type="ECO:0008006" key="3">
    <source>
        <dbReference type="Google" id="ProtNLM"/>
    </source>
</evidence>
<evidence type="ECO:0000313" key="1">
    <source>
        <dbReference type="EMBL" id="OGZ56652.1"/>
    </source>
</evidence>
<evidence type="ECO:0000313" key="2">
    <source>
        <dbReference type="Proteomes" id="UP000178186"/>
    </source>
</evidence>
<dbReference type="STRING" id="1802128.A3H64_01870"/>
<comment type="caution">
    <text evidence="1">The sequence shown here is derived from an EMBL/GenBank/DDBJ whole genome shotgun (WGS) entry which is preliminary data.</text>
</comment>
<dbReference type="AlphaFoldDB" id="A0A1G2H2E7"/>
<dbReference type="EMBL" id="MHNY01000007">
    <property type="protein sequence ID" value="OGZ56652.1"/>
    <property type="molecule type" value="Genomic_DNA"/>
</dbReference>
<name>A0A1G2H2E7_9BACT</name>
<sequence>MEKTVLNIKTGRKLKQDAQKVARGLGLPLGTIMNAYLREFVREKRIMFSIPPISNVRTQKLLQNIWEEADGVEQQIWRKSSTENFFGLYDKRDAIYDKL</sequence>
<accession>A0A1G2H2E7</accession>